<dbReference type="InterPro" id="IPR005824">
    <property type="entry name" value="KOW"/>
</dbReference>
<keyword evidence="3 5" id="KW-0687">Ribonucleoprotein</keyword>
<dbReference type="GO" id="GO:0005840">
    <property type="term" value="C:ribosome"/>
    <property type="evidence" value="ECO:0007669"/>
    <property type="project" value="UniProtKB-KW"/>
</dbReference>
<evidence type="ECO:0000256" key="2">
    <source>
        <dbReference type="ARBA" id="ARBA00022980"/>
    </source>
</evidence>
<dbReference type="InterPro" id="IPR014722">
    <property type="entry name" value="Rib_uL2_dom2"/>
</dbReference>
<dbReference type="GO" id="GO:0003735">
    <property type="term" value="F:structural constituent of ribosome"/>
    <property type="evidence" value="ECO:0007669"/>
    <property type="project" value="InterPro"/>
</dbReference>
<feature type="domain" description="KOW" evidence="7">
    <location>
        <begin position="2"/>
        <end position="29"/>
    </location>
</feature>
<evidence type="ECO:0000256" key="4">
    <source>
        <dbReference type="ARBA" id="ARBA00035206"/>
    </source>
</evidence>
<comment type="similarity">
    <text evidence="1 5 6">Belongs to the universal ribosomal protein uL24 family.</text>
</comment>
<protein>
    <recommendedName>
        <fullName evidence="4 5">Large ribosomal subunit protein uL24</fullName>
    </recommendedName>
</protein>
<dbReference type="EMBL" id="FQXV01000002">
    <property type="protein sequence ID" value="SHH72007.1"/>
    <property type="molecule type" value="Genomic_DNA"/>
</dbReference>
<keyword evidence="2 5" id="KW-0689">Ribosomal protein</keyword>
<dbReference type="InterPro" id="IPR003256">
    <property type="entry name" value="Ribosomal_uL24"/>
</dbReference>
<dbReference type="GO" id="GO:0019843">
    <property type="term" value="F:rRNA binding"/>
    <property type="evidence" value="ECO:0007669"/>
    <property type="project" value="UniProtKB-UniRule"/>
</dbReference>
<dbReference type="Gene3D" id="2.30.30.30">
    <property type="match status" value="1"/>
</dbReference>
<dbReference type="OrthoDB" id="9807419at2"/>
<organism evidence="8 9">
    <name type="scientific">Sporobacter termitidis DSM 10068</name>
    <dbReference type="NCBI Taxonomy" id="1123282"/>
    <lineage>
        <taxon>Bacteria</taxon>
        <taxon>Bacillati</taxon>
        <taxon>Bacillota</taxon>
        <taxon>Clostridia</taxon>
        <taxon>Eubacteriales</taxon>
        <taxon>Oscillospiraceae</taxon>
        <taxon>Sporobacter</taxon>
    </lineage>
</organism>
<evidence type="ECO:0000313" key="9">
    <source>
        <dbReference type="Proteomes" id="UP000183995"/>
    </source>
</evidence>
<dbReference type="HAMAP" id="MF_01326_B">
    <property type="entry name" value="Ribosomal_uL24_B"/>
    <property type="match status" value="1"/>
</dbReference>
<proteinExistence type="inferred from homology"/>
<dbReference type="InterPro" id="IPR057264">
    <property type="entry name" value="Ribosomal_uL24_C"/>
</dbReference>
<dbReference type="RefSeq" id="WP_073076299.1">
    <property type="nucleotide sequence ID" value="NZ_FQXV01000002.1"/>
</dbReference>
<evidence type="ECO:0000256" key="3">
    <source>
        <dbReference type="ARBA" id="ARBA00023274"/>
    </source>
</evidence>
<dbReference type="Pfam" id="PF00467">
    <property type="entry name" value="KOW"/>
    <property type="match status" value="1"/>
</dbReference>
<dbReference type="PANTHER" id="PTHR12903">
    <property type="entry name" value="MITOCHONDRIAL RIBOSOMAL PROTEIN L24"/>
    <property type="match status" value="1"/>
</dbReference>
<dbReference type="AlphaFoldDB" id="A0A1M5V9U1"/>
<dbReference type="InterPro" id="IPR008991">
    <property type="entry name" value="Translation_prot_SH3-like_sf"/>
</dbReference>
<gene>
    <name evidence="5" type="primary">rplX</name>
    <name evidence="8" type="ORF">SAMN02745823_00724</name>
</gene>
<evidence type="ECO:0000313" key="8">
    <source>
        <dbReference type="EMBL" id="SHH72007.1"/>
    </source>
</evidence>
<sequence>MDIRKNDTVVVLSGKDKGKEGKIIDVNPREGKVIVEGVNKAKRHKKPRKQGDTGGIISKETPIYASKVMRVCPKCSKPTRAAHSFAKDGGKVRVCKKCGAEI</sequence>
<name>A0A1M5V9U1_9FIRM</name>
<dbReference type="CDD" id="cd06089">
    <property type="entry name" value="KOW_RPL26"/>
    <property type="match status" value="1"/>
</dbReference>
<dbReference type="InterPro" id="IPR041988">
    <property type="entry name" value="Ribosomal_uL24_KOW"/>
</dbReference>
<accession>A0A1M5V9U1</accession>
<dbReference type="GO" id="GO:0006412">
    <property type="term" value="P:translation"/>
    <property type="evidence" value="ECO:0007669"/>
    <property type="project" value="UniProtKB-UniRule"/>
</dbReference>
<keyword evidence="5" id="KW-0699">rRNA-binding</keyword>
<dbReference type="PROSITE" id="PS01108">
    <property type="entry name" value="RIBOSOMAL_L24"/>
    <property type="match status" value="1"/>
</dbReference>
<keyword evidence="5" id="KW-0694">RNA-binding</keyword>
<dbReference type="GO" id="GO:1990904">
    <property type="term" value="C:ribonucleoprotein complex"/>
    <property type="evidence" value="ECO:0007669"/>
    <property type="project" value="UniProtKB-KW"/>
</dbReference>
<comment type="function">
    <text evidence="5">One of two assembly initiator proteins, it binds directly to the 5'-end of the 23S rRNA, where it nucleates assembly of the 50S subunit.</text>
</comment>
<dbReference type="SUPFAM" id="SSF50104">
    <property type="entry name" value="Translation proteins SH3-like domain"/>
    <property type="match status" value="1"/>
</dbReference>
<dbReference type="NCBIfam" id="TIGR01079">
    <property type="entry name" value="rplX_bact"/>
    <property type="match status" value="1"/>
</dbReference>
<keyword evidence="9" id="KW-1185">Reference proteome</keyword>
<evidence type="ECO:0000256" key="6">
    <source>
        <dbReference type="RuleBase" id="RU003477"/>
    </source>
</evidence>
<dbReference type="STRING" id="1123282.SAMN02745823_00724"/>
<reference evidence="8 9" key="1">
    <citation type="submission" date="2016-11" db="EMBL/GenBank/DDBJ databases">
        <authorList>
            <person name="Jaros S."/>
            <person name="Januszkiewicz K."/>
            <person name="Wedrychowicz H."/>
        </authorList>
    </citation>
    <scope>NUCLEOTIDE SEQUENCE [LARGE SCALE GENOMIC DNA]</scope>
    <source>
        <strain evidence="8 9">DSM 10068</strain>
    </source>
</reference>
<comment type="function">
    <text evidence="5">One of the proteins that surrounds the polypeptide exit tunnel on the outside of the subunit.</text>
</comment>
<dbReference type="InterPro" id="IPR005825">
    <property type="entry name" value="Ribosomal_uL24_CS"/>
</dbReference>
<comment type="subunit">
    <text evidence="5">Part of the 50S ribosomal subunit.</text>
</comment>
<dbReference type="Proteomes" id="UP000183995">
    <property type="component" value="Unassembled WGS sequence"/>
</dbReference>
<dbReference type="Pfam" id="PF17136">
    <property type="entry name" value="ribosomal_L24"/>
    <property type="match status" value="1"/>
</dbReference>
<dbReference type="SMART" id="SM00739">
    <property type="entry name" value="KOW"/>
    <property type="match status" value="1"/>
</dbReference>
<evidence type="ECO:0000256" key="5">
    <source>
        <dbReference type="HAMAP-Rule" id="MF_01326"/>
    </source>
</evidence>
<evidence type="ECO:0000259" key="7">
    <source>
        <dbReference type="SMART" id="SM00739"/>
    </source>
</evidence>
<evidence type="ECO:0000256" key="1">
    <source>
        <dbReference type="ARBA" id="ARBA00010618"/>
    </source>
</evidence>